<evidence type="ECO:0000259" key="2">
    <source>
        <dbReference type="SMART" id="SM01111"/>
    </source>
</evidence>
<keyword evidence="4" id="KW-1185">Reference proteome</keyword>
<feature type="chain" id="PRO_5009445678" description="Cyanovirin-N domain-containing protein" evidence="1">
    <location>
        <begin position="18"/>
        <end position="118"/>
    </location>
</feature>
<dbReference type="SMR" id="A0A1E1K8A8"/>
<evidence type="ECO:0000313" key="3">
    <source>
        <dbReference type="EMBL" id="CZS94242.1"/>
    </source>
</evidence>
<dbReference type="SUPFAM" id="SSF51322">
    <property type="entry name" value="Cyanovirin-N"/>
    <property type="match status" value="1"/>
</dbReference>
<dbReference type="InterPro" id="IPR036673">
    <property type="entry name" value="Cyanovirin-N_sf"/>
</dbReference>
<reference evidence="4" key="1">
    <citation type="submission" date="2016-03" db="EMBL/GenBank/DDBJ databases">
        <authorList>
            <person name="Ploux O."/>
        </authorList>
    </citation>
    <scope>NUCLEOTIDE SEQUENCE [LARGE SCALE GENOMIC DNA]</scope>
    <source>
        <strain evidence="4">UK7</strain>
    </source>
</reference>
<protein>
    <recommendedName>
        <fullName evidence="2">Cyanovirin-N domain-containing protein</fullName>
    </recommendedName>
</protein>
<dbReference type="Gene3D" id="2.30.60.10">
    <property type="entry name" value="Cyanovirin-N"/>
    <property type="match status" value="1"/>
</dbReference>
<dbReference type="InterPro" id="IPR011058">
    <property type="entry name" value="Cyanovirin-N"/>
</dbReference>
<feature type="domain" description="Cyanovirin-N" evidence="2">
    <location>
        <begin position="20"/>
        <end position="117"/>
    </location>
</feature>
<accession>A0A1E1K8A8</accession>
<comment type="caution">
    <text evidence="3">The sequence shown here is derived from an EMBL/GenBank/DDBJ whole genome shotgun (WGS) entry which is preliminary data.</text>
</comment>
<name>A0A1E1K8A8_9HELO</name>
<dbReference type="Pfam" id="PF08881">
    <property type="entry name" value="CVNH"/>
    <property type="match status" value="1"/>
</dbReference>
<dbReference type="SMART" id="SM01111">
    <property type="entry name" value="CVNH"/>
    <property type="match status" value="1"/>
</dbReference>
<gene>
    <name evidence="3" type="ORF">RCO7_10357</name>
</gene>
<dbReference type="InParanoid" id="A0A1E1K8A8"/>
<dbReference type="Proteomes" id="UP000178129">
    <property type="component" value="Unassembled WGS sequence"/>
</dbReference>
<proteinExistence type="predicted"/>
<evidence type="ECO:0000313" key="4">
    <source>
        <dbReference type="Proteomes" id="UP000178129"/>
    </source>
</evidence>
<organism evidence="3 4">
    <name type="scientific">Rhynchosporium graminicola</name>
    <dbReference type="NCBI Taxonomy" id="2792576"/>
    <lineage>
        <taxon>Eukaryota</taxon>
        <taxon>Fungi</taxon>
        <taxon>Dikarya</taxon>
        <taxon>Ascomycota</taxon>
        <taxon>Pezizomycotina</taxon>
        <taxon>Leotiomycetes</taxon>
        <taxon>Helotiales</taxon>
        <taxon>Ploettnerulaceae</taxon>
        <taxon>Rhynchosporium</taxon>
    </lineage>
</organism>
<keyword evidence="1" id="KW-0732">Signal</keyword>
<feature type="signal peptide" evidence="1">
    <location>
        <begin position="1"/>
        <end position="17"/>
    </location>
</feature>
<evidence type="ECO:0000256" key="1">
    <source>
        <dbReference type="SAM" id="SignalP"/>
    </source>
</evidence>
<sequence>MHFSILLSLVTLPATLAFGNFGNSCAGISFNYPNLEATCLGFGKERIHSKFDLSYRLINRNGKLIWGTNPGHNFVACTCTLVRVTTLSCDCGGFDGRVHNEINLNHYCDNQNGYLTCS</sequence>
<dbReference type="AlphaFoldDB" id="A0A1E1K8A8"/>
<dbReference type="EMBL" id="FJUW01000008">
    <property type="protein sequence ID" value="CZS94242.1"/>
    <property type="molecule type" value="Genomic_DNA"/>
</dbReference>